<dbReference type="VEuPathDB" id="FungiDB:MCYG_07498"/>
<dbReference type="Proteomes" id="UP000002035">
    <property type="component" value="Unassembled WGS sequence"/>
</dbReference>
<dbReference type="GeneID" id="9225220"/>
<accession>C5FYT1</accession>
<dbReference type="AlphaFoldDB" id="C5FYT1"/>
<evidence type="ECO:0000313" key="3">
    <source>
        <dbReference type="Proteomes" id="UP000002035"/>
    </source>
</evidence>
<sequence>MPASDINCSFSGGGSACAASHPVKSQESREPGESKSPRGRVSELKPSVVFHQISSTASIPRRDKTQEKKKRRRWRKPKPGRAQSQAGCHEPGISFCCFVRRSRECLWVLHWKSVIPP</sequence>
<dbReference type="RefSeq" id="XP_002843715.1">
    <property type="nucleotide sequence ID" value="XM_002843669.1"/>
</dbReference>
<evidence type="ECO:0000256" key="1">
    <source>
        <dbReference type="SAM" id="MobiDB-lite"/>
    </source>
</evidence>
<organism evidence="2 3">
    <name type="scientific">Arthroderma otae (strain ATCC MYA-4605 / CBS 113480)</name>
    <name type="common">Microsporum canis</name>
    <dbReference type="NCBI Taxonomy" id="554155"/>
    <lineage>
        <taxon>Eukaryota</taxon>
        <taxon>Fungi</taxon>
        <taxon>Dikarya</taxon>
        <taxon>Ascomycota</taxon>
        <taxon>Pezizomycotina</taxon>
        <taxon>Eurotiomycetes</taxon>
        <taxon>Eurotiomycetidae</taxon>
        <taxon>Onygenales</taxon>
        <taxon>Arthrodermataceae</taxon>
        <taxon>Microsporum</taxon>
    </lineage>
</organism>
<evidence type="ECO:0000313" key="2">
    <source>
        <dbReference type="EMBL" id="EEQ34679.1"/>
    </source>
</evidence>
<feature type="region of interest" description="Disordered" evidence="1">
    <location>
        <begin position="1"/>
        <end position="88"/>
    </location>
</feature>
<dbReference type="EMBL" id="DS995707">
    <property type="protein sequence ID" value="EEQ34679.1"/>
    <property type="molecule type" value="Genomic_DNA"/>
</dbReference>
<keyword evidence="3" id="KW-1185">Reference proteome</keyword>
<feature type="compositionally biased region" description="Basic residues" evidence="1">
    <location>
        <begin position="67"/>
        <end position="79"/>
    </location>
</feature>
<feature type="compositionally biased region" description="Basic and acidic residues" evidence="1">
    <location>
        <begin position="24"/>
        <end position="43"/>
    </location>
</feature>
<name>C5FYT1_ARTOC</name>
<protein>
    <submittedName>
        <fullName evidence="2">Uncharacterized protein</fullName>
    </submittedName>
</protein>
<reference evidence="3" key="1">
    <citation type="journal article" date="2012" name="MBio">
        <title>Comparative genome analysis of Trichophyton rubrum and related dermatophytes reveals candidate genes involved in infection.</title>
        <authorList>
            <person name="Martinez D.A."/>
            <person name="Oliver B.G."/>
            <person name="Graeser Y."/>
            <person name="Goldberg J.M."/>
            <person name="Li W."/>
            <person name="Martinez-Rossi N.M."/>
            <person name="Monod M."/>
            <person name="Shelest E."/>
            <person name="Barton R.C."/>
            <person name="Birch E."/>
            <person name="Brakhage A.A."/>
            <person name="Chen Z."/>
            <person name="Gurr S.J."/>
            <person name="Heiman D."/>
            <person name="Heitman J."/>
            <person name="Kosti I."/>
            <person name="Rossi A."/>
            <person name="Saif S."/>
            <person name="Samalova M."/>
            <person name="Saunders C.W."/>
            <person name="Shea T."/>
            <person name="Summerbell R.C."/>
            <person name="Xu J."/>
            <person name="Young S."/>
            <person name="Zeng Q."/>
            <person name="Birren B.W."/>
            <person name="Cuomo C.A."/>
            <person name="White T.C."/>
        </authorList>
    </citation>
    <scope>NUCLEOTIDE SEQUENCE [LARGE SCALE GENOMIC DNA]</scope>
    <source>
        <strain evidence="3">ATCC MYA-4605 / CBS 113480</strain>
    </source>
</reference>
<feature type="compositionally biased region" description="Polar residues" evidence="1">
    <location>
        <begin position="1"/>
        <end position="10"/>
    </location>
</feature>
<dbReference type="HOGENOM" id="CLU_2084322_0_0_1"/>
<gene>
    <name evidence="2" type="ORF">MCYG_07498</name>
</gene>
<proteinExistence type="predicted"/>